<proteinExistence type="inferred from homology"/>
<dbReference type="AlphaFoldDB" id="A0A2N5ZGG0"/>
<evidence type="ECO:0000313" key="8">
    <source>
        <dbReference type="EMBL" id="PLX17702.1"/>
    </source>
</evidence>
<sequence>MKISNEKLLNKLKQLPQIPLHIHWDGSIPSKDMFELSIKNNKRLLYPEKDRLGNKINYSCDKDRIIDTQEKLSEFVMQLDKYHIVDVFSIPVSLMQTKENLFKMAYAHALYLKNNNTPYAETRFAPQYHTFEGLSVNQVIGYTLEGFKIASKETGVDIRMIISLGRESDPVTTFNIVKEVLKFKDDPYLVGIDLATEERGNPPEKHIKAFALTFDTDLKRTVHAGEMCSTEENLKNIYTSITDLKANALGHAIPLYNRFYNGHDLFQLIRENNIRIEANPISNHFLFDYSLDYHRFDILKENDIKYTFNPDDPAMWPYGDLIYTYYFMYEKYGPDVLRQGLINAVDTAFAMPDRLGKNILNKINGFDF</sequence>
<dbReference type="EC" id="3.5.4.4" evidence="3"/>
<keyword evidence="6" id="KW-0862">Zinc</keyword>
<evidence type="ECO:0000256" key="5">
    <source>
        <dbReference type="ARBA" id="ARBA00022801"/>
    </source>
</evidence>
<organism evidence="8 9">
    <name type="scientific">Muiribacterium halophilum</name>
    <dbReference type="NCBI Taxonomy" id="2053465"/>
    <lineage>
        <taxon>Bacteria</taxon>
        <taxon>Candidatus Muiribacteriota</taxon>
        <taxon>Candidatus Muiribacteriia</taxon>
        <taxon>Candidatus Muiribacteriales</taxon>
        <taxon>Candidatus Muiribacteriaceae</taxon>
        <taxon>Candidatus Muiribacterium</taxon>
    </lineage>
</organism>
<evidence type="ECO:0000313" key="9">
    <source>
        <dbReference type="Proteomes" id="UP000234857"/>
    </source>
</evidence>
<comment type="caution">
    <text evidence="8">The sequence shown here is derived from an EMBL/GenBank/DDBJ whole genome shotgun (WGS) entry which is preliminary data.</text>
</comment>
<keyword evidence="5" id="KW-0378">Hydrolase</keyword>
<dbReference type="GO" id="GO:0046872">
    <property type="term" value="F:metal ion binding"/>
    <property type="evidence" value="ECO:0007669"/>
    <property type="project" value="UniProtKB-KW"/>
</dbReference>
<dbReference type="PANTHER" id="PTHR11409">
    <property type="entry name" value="ADENOSINE DEAMINASE"/>
    <property type="match status" value="1"/>
</dbReference>
<reference evidence="8 9" key="1">
    <citation type="submission" date="2017-11" db="EMBL/GenBank/DDBJ databases">
        <title>Genome-resolved metagenomics identifies genetic mobility, metabolic interactions, and unexpected diversity in perchlorate-reducing communities.</title>
        <authorList>
            <person name="Barnum T.P."/>
            <person name="Figueroa I.A."/>
            <person name="Carlstrom C.I."/>
            <person name="Lucas L.N."/>
            <person name="Engelbrektson A.L."/>
            <person name="Coates J.D."/>
        </authorList>
    </citation>
    <scope>NUCLEOTIDE SEQUENCE [LARGE SCALE GENOMIC DNA]</scope>
    <source>
        <strain evidence="8">BM706</strain>
    </source>
</reference>
<evidence type="ECO:0000256" key="1">
    <source>
        <dbReference type="ARBA" id="ARBA00001947"/>
    </source>
</evidence>
<dbReference type="Pfam" id="PF00962">
    <property type="entry name" value="A_deaminase"/>
    <property type="match status" value="1"/>
</dbReference>
<dbReference type="SUPFAM" id="SSF51556">
    <property type="entry name" value="Metallo-dependent hydrolases"/>
    <property type="match status" value="1"/>
</dbReference>
<dbReference type="Proteomes" id="UP000234857">
    <property type="component" value="Unassembled WGS sequence"/>
</dbReference>
<dbReference type="GO" id="GO:0006154">
    <property type="term" value="P:adenosine catabolic process"/>
    <property type="evidence" value="ECO:0007669"/>
    <property type="project" value="TreeGrafter"/>
</dbReference>
<evidence type="ECO:0000256" key="4">
    <source>
        <dbReference type="ARBA" id="ARBA00022723"/>
    </source>
</evidence>
<name>A0A2N5ZGG0_MUIH1</name>
<dbReference type="GO" id="GO:0005829">
    <property type="term" value="C:cytosol"/>
    <property type="evidence" value="ECO:0007669"/>
    <property type="project" value="TreeGrafter"/>
</dbReference>
<evidence type="ECO:0000256" key="3">
    <source>
        <dbReference type="ARBA" id="ARBA00012784"/>
    </source>
</evidence>
<accession>A0A2N5ZGG0</accession>
<dbReference type="InterPro" id="IPR001365">
    <property type="entry name" value="A_deaminase_dom"/>
</dbReference>
<gene>
    <name evidence="8" type="ORF">C0601_06635</name>
</gene>
<dbReference type="GO" id="GO:0046103">
    <property type="term" value="P:inosine biosynthetic process"/>
    <property type="evidence" value="ECO:0007669"/>
    <property type="project" value="TreeGrafter"/>
</dbReference>
<comment type="similarity">
    <text evidence="2">Belongs to the metallo-dependent hydrolases superfamily. Adenosine and AMP deaminases family.</text>
</comment>
<protein>
    <recommendedName>
        <fullName evidence="3">adenosine deaminase</fullName>
        <ecNumber evidence="3">3.5.4.4</ecNumber>
    </recommendedName>
</protein>
<comment type="cofactor">
    <cofactor evidence="1">
        <name>Zn(2+)</name>
        <dbReference type="ChEBI" id="CHEBI:29105"/>
    </cofactor>
</comment>
<evidence type="ECO:0000259" key="7">
    <source>
        <dbReference type="Pfam" id="PF00962"/>
    </source>
</evidence>
<feature type="domain" description="Adenosine deaminase" evidence="7">
    <location>
        <begin position="16"/>
        <end position="363"/>
    </location>
</feature>
<evidence type="ECO:0000256" key="6">
    <source>
        <dbReference type="ARBA" id="ARBA00022833"/>
    </source>
</evidence>
<dbReference type="EMBL" id="PKTG01000083">
    <property type="protein sequence ID" value="PLX17702.1"/>
    <property type="molecule type" value="Genomic_DNA"/>
</dbReference>
<dbReference type="PANTHER" id="PTHR11409:SF43">
    <property type="entry name" value="ADENOSINE DEAMINASE"/>
    <property type="match status" value="1"/>
</dbReference>
<dbReference type="InterPro" id="IPR032466">
    <property type="entry name" value="Metal_Hydrolase"/>
</dbReference>
<dbReference type="GO" id="GO:0004000">
    <property type="term" value="F:adenosine deaminase activity"/>
    <property type="evidence" value="ECO:0007669"/>
    <property type="project" value="TreeGrafter"/>
</dbReference>
<evidence type="ECO:0000256" key="2">
    <source>
        <dbReference type="ARBA" id="ARBA00006676"/>
    </source>
</evidence>
<dbReference type="GO" id="GO:0043103">
    <property type="term" value="P:hypoxanthine salvage"/>
    <property type="evidence" value="ECO:0007669"/>
    <property type="project" value="TreeGrafter"/>
</dbReference>
<keyword evidence="4" id="KW-0479">Metal-binding</keyword>
<dbReference type="Gene3D" id="3.20.20.140">
    <property type="entry name" value="Metal-dependent hydrolases"/>
    <property type="match status" value="1"/>
</dbReference>
<dbReference type="InterPro" id="IPR006330">
    <property type="entry name" value="Ado/ade_deaminase"/>
</dbReference>